<evidence type="ECO:0000256" key="5">
    <source>
        <dbReference type="ARBA" id="ARBA00023052"/>
    </source>
</evidence>
<accession>A0ABP7JG68</accession>
<evidence type="ECO:0000313" key="11">
    <source>
        <dbReference type="Proteomes" id="UP001501563"/>
    </source>
</evidence>
<dbReference type="InterPro" id="IPR011766">
    <property type="entry name" value="TPP_enzyme_TPP-bd"/>
</dbReference>
<comment type="caution">
    <text evidence="10">The sequence shown here is derived from an EMBL/GenBank/DDBJ whole genome shotgun (WGS) entry which is preliminary data.</text>
</comment>
<evidence type="ECO:0000256" key="6">
    <source>
        <dbReference type="RuleBase" id="RU362132"/>
    </source>
</evidence>
<comment type="cofactor">
    <cofactor evidence="2">
        <name>thiamine diphosphate</name>
        <dbReference type="ChEBI" id="CHEBI:58937"/>
    </cofactor>
</comment>
<dbReference type="InterPro" id="IPR029061">
    <property type="entry name" value="THDP-binding"/>
</dbReference>
<dbReference type="PANTHER" id="PTHR18968:SF166">
    <property type="entry name" value="2-HYDROXYACYL-COA LYASE 2"/>
    <property type="match status" value="1"/>
</dbReference>
<keyword evidence="4" id="KW-0479">Metal-binding</keyword>
<feature type="domain" description="Thiamine pyrophosphate enzyme N-terminal TPP-binding" evidence="9">
    <location>
        <begin position="12"/>
        <end position="118"/>
    </location>
</feature>
<dbReference type="InterPro" id="IPR012001">
    <property type="entry name" value="Thiamin_PyroP_enz_TPP-bd_dom"/>
</dbReference>
<evidence type="ECO:0000313" key="10">
    <source>
        <dbReference type="EMBL" id="GAA3844267.1"/>
    </source>
</evidence>
<feature type="domain" description="Thiamine pyrophosphate enzyme central" evidence="7">
    <location>
        <begin position="201"/>
        <end position="327"/>
    </location>
</feature>
<reference evidence="11" key="1">
    <citation type="journal article" date="2019" name="Int. J. Syst. Evol. Microbiol.">
        <title>The Global Catalogue of Microorganisms (GCM) 10K type strain sequencing project: providing services to taxonomists for standard genome sequencing and annotation.</title>
        <authorList>
            <consortium name="The Broad Institute Genomics Platform"/>
            <consortium name="The Broad Institute Genome Sequencing Center for Infectious Disease"/>
            <person name="Wu L."/>
            <person name="Ma J."/>
        </authorList>
    </citation>
    <scope>NUCLEOTIDE SEQUENCE [LARGE SCALE GENOMIC DNA]</scope>
    <source>
        <strain evidence="11">JCM 16578</strain>
    </source>
</reference>
<evidence type="ECO:0000256" key="4">
    <source>
        <dbReference type="ARBA" id="ARBA00022723"/>
    </source>
</evidence>
<dbReference type="InterPro" id="IPR000399">
    <property type="entry name" value="TPP-bd_CS"/>
</dbReference>
<dbReference type="InterPro" id="IPR045229">
    <property type="entry name" value="TPP_enz"/>
</dbReference>
<dbReference type="RefSeq" id="WP_345545390.1">
    <property type="nucleotide sequence ID" value="NZ_BAAAZA010000001.1"/>
</dbReference>
<protein>
    <submittedName>
        <fullName evidence="10">Thiamine pyrophosphate-binding protein</fullName>
    </submittedName>
</protein>
<comment type="similarity">
    <text evidence="3 6">Belongs to the TPP enzyme family.</text>
</comment>
<evidence type="ECO:0000259" key="7">
    <source>
        <dbReference type="Pfam" id="PF00205"/>
    </source>
</evidence>
<keyword evidence="5 6" id="KW-0786">Thiamine pyrophosphate</keyword>
<evidence type="ECO:0000259" key="9">
    <source>
        <dbReference type="Pfam" id="PF02776"/>
    </source>
</evidence>
<evidence type="ECO:0000259" key="8">
    <source>
        <dbReference type="Pfam" id="PF02775"/>
    </source>
</evidence>
<dbReference type="Proteomes" id="UP001501563">
    <property type="component" value="Unassembled WGS sequence"/>
</dbReference>
<dbReference type="PANTHER" id="PTHR18968">
    <property type="entry name" value="THIAMINE PYROPHOSPHATE ENZYMES"/>
    <property type="match status" value="1"/>
</dbReference>
<name>A0ABP7JG68_9ACTN</name>
<evidence type="ECO:0000256" key="3">
    <source>
        <dbReference type="ARBA" id="ARBA00007812"/>
    </source>
</evidence>
<dbReference type="Pfam" id="PF02775">
    <property type="entry name" value="TPP_enzyme_C"/>
    <property type="match status" value="1"/>
</dbReference>
<dbReference type="EMBL" id="BAAAZA010000001">
    <property type="protein sequence ID" value="GAA3844267.1"/>
    <property type="molecule type" value="Genomic_DNA"/>
</dbReference>
<dbReference type="Gene3D" id="3.40.50.1220">
    <property type="entry name" value="TPP-binding domain"/>
    <property type="match status" value="1"/>
</dbReference>
<dbReference type="PROSITE" id="PS00187">
    <property type="entry name" value="TPP_ENZYMES"/>
    <property type="match status" value="1"/>
</dbReference>
<sequence length="562" mass="58754">MSEGIDRQLVPGGRVIARALGAQGVEVVHTSRGSRIGGLHEGCVDEGIEVVQLHNEQAATHAADAHARITGTPGCAAVTAGPGTAAALPGVATASRAQSPLLLIGVQGALTGDGGGTRQDLARIGMPASFTKYAASMVDTAHAAQEVSTALRACHHGEPGPSYLEIPLHVLDAAAPSAAPHVPQDELHRAPTRPAADPGAVRRLADLLVHAERPAILLGRQVWTTRATDAAVTLVRSLNIPAYTDGAARGTLPPGDPHHFPLSRLYALANADVIVVVGDAPFEVPRGREGRPATQATVVRIDHAPRIVGAHQDLGPAIVGDAGEVLASVAQAASGRSGDGAYRRKEWLDELRTAERTAYERRLPQLRSDARPIHPYRLLHEIDGFLTEDSLCITDGGGIALCSEQIVQPRSPGHWLDPGPSGAPGVGIPFVLAAKRARPDKEVVALFGDGALSVTGWDFETLVRLDLPFIGIVADNSAAYPPPRTERAGRDGELTEAGAPLTGLPYDTFARMLGGYGEAVRDPADIGPALRRARASGKPSLLDVRIDPHAYAPGIPNQTVDK</sequence>
<proteinExistence type="inferred from homology"/>
<dbReference type="SUPFAM" id="SSF52467">
    <property type="entry name" value="DHS-like NAD/FAD-binding domain"/>
    <property type="match status" value="1"/>
</dbReference>
<dbReference type="InterPro" id="IPR012000">
    <property type="entry name" value="Thiamin_PyroP_enz_cen_dom"/>
</dbReference>
<keyword evidence="11" id="KW-1185">Reference proteome</keyword>
<evidence type="ECO:0000256" key="1">
    <source>
        <dbReference type="ARBA" id="ARBA00001946"/>
    </source>
</evidence>
<comment type="cofactor">
    <cofactor evidence="1">
        <name>Mg(2+)</name>
        <dbReference type="ChEBI" id="CHEBI:18420"/>
    </cofactor>
</comment>
<dbReference type="Pfam" id="PF00205">
    <property type="entry name" value="TPP_enzyme_M"/>
    <property type="match status" value="1"/>
</dbReference>
<dbReference type="Gene3D" id="3.40.50.970">
    <property type="match status" value="2"/>
</dbReference>
<feature type="domain" description="Thiamine pyrophosphate enzyme TPP-binding" evidence="8">
    <location>
        <begin position="397"/>
        <end position="544"/>
    </location>
</feature>
<dbReference type="CDD" id="cd07035">
    <property type="entry name" value="TPP_PYR_POX_like"/>
    <property type="match status" value="1"/>
</dbReference>
<dbReference type="SUPFAM" id="SSF52518">
    <property type="entry name" value="Thiamin diphosphate-binding fold (THDP-binding)"/>
    <property type="match status" value="2"/>
</dbReference>
<dbReference type="Pfam" id="PF02776">
    <property type="entry name" value="TPP_enzyme_N"/>
    <property type="match status" value="1"/>
</dbReference>
<dbReference type="InterPro" id="IPR029035">
    <property type="entry name" value="DHS-like_NAD/FAD-binding_dom"/>
</dbReference>
<evidence type="ECO:0000256" key="2">
    <source>
        <dbReference type="ARBA" id="ARBA00001964"/>
    </source>
</evidence>
<organism evidence="10 11">
    <name type="scientific">Streptomyces lannensis</name>
    <dbReference type="NCBI Taxonomy" id="766498"/>
    <lineage>
        <taxon>Bacteria</taxon>
        <taxon>Bacillati</taxon>
        <taxon>Actinomycetota</taxon>
        <taxon>Actinomycetes</taxon>
        <taxon>Kitasatosporales</taxon>
        <taxon>Streptomycetaceae</taxon>
        <taxon>Streptomyces</taxon>
    </lineage>
</organism>
<dbReference type="CDD" id="cd02004">
    <property type="entry name" value="TPP_BZL_OCoD_HPCL"/>
    <property type="match status" value="1"/>
</dbReference>
<gene>
    <name evidence="10" type="ORF">GCM10022207_00950</name>
</gene>